<evidence type="ECO:0000256" key="8">
    <source>
        <dbReference type="ARBA" id="ARBA00023187"/>
    </source>
</evidence>
<dbReference type="OrthoDB" id="10263353at2759"/>
<dbReference type="Gene3D" id="3.90.70.10">
    <property type="entry name" value="Cysteine proteinases"/>
    <property type="match status" value="1"/>
</dbReference>
<keyword evidence="5" id="KW-0747">Spliceosome</keyword>
<dbReference type="CDD" id="cd02669">
    <property type="entry name" value="Peptidase_C19M"/>
    <property type="match status" value="1"/>
</dbReference>
<dbReference type="InterPro" id="IPR050185">
    <property type="entry name" value="Ub_carboxyl-term_hydrolase"/>
</dbReference>
<dbReference type="Pfam" id="PF02148">
    <property type="entry name" value="zf-UBP"/>
    <property type="match status" value="1"/>
</dbReference>
<evidence type="ECO:0000259" key="12">
    <source>
        <dbReference type="PROSITE" id="PS50235"/>
    </source>
</evidence>
<dbReference type="EMBL" id="VOIH02000003">
    <property type="protein sequence ID" value="KAF3451818.1"/>
    <property type="molecule type" value="Genomic_DNA"/>
</dbReference>
<dbReference type="PANTHER" id="PTHR21646:SF16">
    <property type="entry name" value="U4_U6.U5 TRI-SNRNP-ASSOCIATED PROTEIN 2"/>
    <property type="match status" value="1"/>
</dbReference>
<accession>A0A8K0HGS7</accession>
<evidence type="ECO:0000313" key="15">
    <source>
        <dbReference type="Proteomes" id="UP000796880"/>
    </source>
</evidence>
<evidence type="ECO:0000256" key="4">
    <source>
        <dbReference type="ARBA" id="ARBA00022723"/>
    </source>
</evidence>
<feature type="region of interest" description="Disordered" evidence="11">
    <location>
        <begin position="1"/>
        <end position="102"/>
    </location>
</feature>
<dbReference type="GO" id="GO:0008270">
    <property type="term" value="F:zinc ion binding"/>
    <property type="evidence" value="ECO:0007669"/>
    <property type="project" value="UniProtKB-KW"/>
</dbReference>
<reference evidence="14" key="1">
    <citation type="submission" date="2020-03" db="EMBL/GenBank/DDBJ databases">
        <title>A high-quality chromosome-level genome assembly of a woody plant with both climbing and erect habits, Rhamnella rubrinervis.</title>
        <authorList>
            <person name="Lu Z."/>
            <person name="Yang Y."/>
            <person name="Zhu X."/>
            <person name="Sun Y."/>
        </authorList>
    </citation>
    <scope>NUCLEOTIDE SEQUENCE</scope>
    <source>
        <strain evidence="14">BYM</strain>
        <tissue evidence="14">Leaf</tissue>
    </source>
</reference>
<evidence type="ECO:0000259" key="13">
    <source>
        <dbReference type="PROSITE" id="PS50271"/>
    </source>
</evidence>
<feature type="compositionally biased region" description="Acidic residues" evidence="11">
    <location>
        <begin position="80"/>
        <end position="91"/>
    </location>
</feature>
<evidence type="ECO:0000256" key="2">
    <source>
        <dbReference type="ARBA" id="ARBA00009085"/>
    </source>
</evidence>
<dbReference type="InterPro" id="IPR038765">
    <property type="entry name" value="Papain-like_cys_pep_sf"/>
</dbReference>
<evidence type="ECO:0000256" key="6">
    <source>
        <dbReference type="ARBA" id="ARBA00022771"/>
    </source>
</evidence>
<evidence type="ECO:0000256" key="11">
    <source>
        <dbReference type="SAM" id="MobiDB-lite"/>
    </source>
</evidence>
<sequence length="557" mass="64765">MKSKRERDDDNERVNEDGGFESDSKRQRINSQSSPSSSPPPPASENTLLPGFNYGDEDEEKDNQRWPPVNVNREGRNGALEEEDEDDDDYPPDQGVGQGRRSRVIEMRRDCPYLDTVNRQVLDFDFERFCSVSLSNLNVYACLVCGKYYQGRGKKSHAYTHSLEAGHHVYINLQTEKVYCLPDGYEISDPSLDDIRHVLNPRFTEEQVDQLDKNKQWSRALDGSDYLPGMVGLNNIKETDFVNVTIQSLMRVTPLRNFFLIPKNYEHCKSPLVLRFGELTRKIWHARNFKGQVSPHEFLQAVMKASKKRFRIGAQSDPVEFMSWLLNTLHANLRTSKKNSSIIYDCFQGELEVVNEIHNKAIAEKKENGDDANTKSDGIVSESYRMPFLMLGLDLPPPPLFKDVMEKNIIPQVPLFNILKKFDWETVTEVVRPRIARMRYRVTRLPKYLILHMRRFTKNNFFVEKNPTLVNFPVKNLELKDYIPLPTPKENERLRSKYDLIANVVHDGKPGEGSYRVFVQRKSEELWYEMQDLHVSETLPQMVALSEAYMQIYEQHQ</sequence>
<dbReference type="Pfam" id="PF00443">
    <property type="entry name" value="UCH"/>
    <property type="match status" value="1"/>
</dbReference>
<dbReference type="InterPro" id="IPR001607">
    <property type="entry name" value="Znf_UBP"/>
</dbReference>
<dbReference type="PANTHER" id="PTHR21646">
    <property type="entry name" value="UBIQUITIN CARBOXYL-TERMINAL HYDROLASE"/>
    <property type="match status" value="1"/>
</dbReference>
<dbReference type="FunFam" id="3.30.40.10:FF:000068">
    <property type="entry name" value="U4/U6.U5 tri-snRNP-associated protein 2"/>
    <property type="match status" value="1"/>
</dbReference>
<dbReference type="InterPro" id="IPR033809">
    <property type="entry name" value="USP39"/>
</dbReference>
<keyword evidence="8" id="KW-0508">mRNA splicing</keyword>
<dbReference type="GO" id="GO:0000245">
    <property type="term" value="P:spliceosomal complex assembly"/>
    <property type="evidence" value="ECO:0007669"/>
    <property type="project" value="InterPro"/>
</dbReference>
<keyword evidence="3" id="KW-0507">mRNA processing</keyword>
<comment type="similarity">
    <text evidence="2">Belongs to the peptidase C19 family.</text>
</comment>
<dbReference type="SUPFAM" id="SSF57850">
    <property type="entry name" value="RING/U-box"/>
    <property type="match status" value="1"/>
</dbReference>
<dbReference type="PROSITE" id="PS50235">
    <property type="entry name" value="USP_3"/>
    <property type="match status" value="1"/>
</dbReference>
<dbReference type="SUPFAM" id="SSF54001">
    <property type="entry name" value="Cysteine proteinases"/>
    <property type="match status" value="1"/>
</dbReference>
<protein>
    <recommendedName>
        <fullName evidence="16">U4/U6.U5 tri-snRNP-associated protein 2</fullName>
    </recommendedName>
</protein>
<dbReference type="GO" id="GO:0016579">
    <property type="term" value="P:protein deubiquitination"/>
    <property type="evidence" value="ECO:0007669"/>
    <property type="project" value="InterPro"/>
</dbReference>
<feature type="domain" description="UBP-type" evidence="13">
    <location>
        <begin position="109"/>
        <end position="206"/>
    </location>
</feature>
<evidence type="ECO:0000256" key="9">
    <source>
        <dbReference type="ARBA" id="ARBA00023242"/>
    </source>
</evidence>
<gene>
    <name evidence="14" type="ORF">FNV43_RR07914</name>
</gene>
<evidence type="ECO:0000256" key="3">
    <source>
        <dbReference type="ARBA" id="ARBA00022664"/>
    </source>
</evidence>
<evidence type="ECO:0000256" key="10">
    <source>
        <dbReference type="PROSITE-ProRule" id="PRU00502"/>
    </source>
</evidence>
<dbReference type="GO" id="GO:0005681">
    <property type="term" value="C:spliceosomal complex"/>
    <property type="evidence" value="ECO:0007669"/>
    <property type="project" value="UniProtKB-KW"/>
</dbReference>
<comment type="subcellular location">
    <subcellularLocation>
        <location evidence="1">Nucleus</location>
    </subcellularLocation>
</comment>
<dbReference type="AlphaFoldDB" id="A0A8K0HGS7"/>
<dbReference type="InterPro" id="IPR013083">
    <property type="entry name" value="Znf_RING/FYVE/PHD"/>
</dbReference>
<keyword evidence="4" id="KW-0479">Metal-binding</keyword>
<comment type="caution">
    <text evidence="14">The sequence shown here is derived from an EMBL/GenBank/DDBJ whole genome shotgun (WGS) entry which is preliminary data.</text>
</comment>
<evidence type="ECO:0000256" key="5">
    <source>
        <dbReference type="ARBA" id="ARBA00022728"/>
    </source>
</evidence>
<evidence type="ECO:0000256" key="7">
    <source>
        <dbReference type="ARBA" id="ARBA00022833"/>
    </source>
</evidence>
<organism evidence="14 15">
    <name type="scientific">Rhamnella rubrinervis</name>
    <dbReference type="NCBI Taxonomy" id="2594499"/>
    <lineage>
        <taxon>Eukaryota</taxon>
        <taxon>Viridiplantae</taxon>
        <taxon>Streptophyta</taxon>
        <taxon>Embryophyta</taxon>
        <taxon>Tracheophyta</taxon>
        <taxon>Spermatophyta</taxon>
        <taxon>Magnoliopsida</taxon>
        <taxon>eudicotyledons</taxon>
        <taxon>Gunneridae</taxon>
        <taxon>Pentapetalae</taxon>
        <taxon>rosids</taxon>
        <taxon>fabids</taxon>
        <taxon>Rosales</taxon>
        <taxon>Rhamnaceae</taxon>
        <taxon>rhamnoid group</taxon>
        <taxon>Rhamneae</taxon>
        <taxon>Rhamnella</taxon>
    </lineage>
</organism>
<dbReference type="PROSITE" id="PS50271">
    <property type="entry name" value="ZF_UBP"/>
    <property type="match status" value="1"/>
</dbReference>
<keyword evidence="9" id="KW-0539">Nucleus</keyword>
<dbReference type="Gene3D" id="3.30.40.10">
    <property type="entry name" value="Zinc/RING finger domain, C3HC4 (zinc finger)"/>
    <property type="match status" value="1"/>
</dbReference>
<evidence type="ECO:0000256" key="1">
    <source>
        <dbReference type="ARBA" id="ARBA00004123"/>
    </source>
</evidence>
<evidence type="ECO:0000313" key="14">
    <source>
        <dbReference type="EMBL" id="KAF3451818.1"/>
    </source>
</evidence>
<feature type="domain" description="USP" evidence="12">
    <location>
        <begin position="231"/>
        <end position="556"/>
    </location>
</feature>
<keyword evidence="15" id="KW-1185">Reference proteome</keyword>
<name>A0A8K0HGS7_9ROSA</name>
<feature type="compositionally biased region" description="Basic and acidic residues" evidence="11">
    <location>
        <begin position="1"/>
        <end position="26"/>
    </location>
</feature>
<dbReference type="InterPro" id="IPR028889">
    <property type="entry name" value="USP"/>
</dbReference>
<proteinExistence type="inferred from homology"/>
<dbReference type="SMART" id="SM00290">
    <property type="entry name" value="ZnF_UBP"/>
    <property type="match status" value="1"/>
</dbReference>
<keyword evidence="6 10" id="KW-0863">Zinc-finger</keyword>
<evidence type="ECO:0008006" key="16">
    <source>
        <dbReference type="Google" id="ProtNLM"/>
    </source>
</evidence>
<dbReference type="Proteomes" id="UP000796880">
    <property type="component" value="Unassembled WGS sequence"/>
</dbReference>
<dbReference type="InterPro" id="IPR001394">
    <property type="entry name" value="Peptidase_C19_UCH"/>
</dbReference>
<keyword evidence="7" id="KW-0862">Zinc</keyword>
<dbReference type="GO" id="GO:0004843">
    <property type="term" value="F:cysteine-type deubiquitinase activity"/>
    <property type="evidence" value="ECO:0007669"/>
    <property type="project" value="InterPro"/>
</dbReference>